<evidence type="ECO:0000256" key="1">
    <source>
        <dbReference type="SAM" id="Phobius"/>
    </source>
</evidence>
<feature type="transmembrane region" description="Helical" evidence="1">
    <location>
        <begin position="34"/>
        <end position="53"/>
    </location>
</feature>
<keyword evidence="1" id="KW-1133">Transmembrane helix</keyword>
<protein>
    <submittedName>
        <fullName evidence="2">Uncharacterized protein</fullName>
    </submittedName>
</protein>
<gene>
    <name evidence="2" type="ORF">C3744_24010</name>
</gene>
<dbReference type="EMBL" id="PQWM01000034">
    <property type="protein sequence ID" value="RDZ10019.1"/>
    <property type="molecule type" value="Genomic_DNA"/>
</dbReference>
<comment type="caution">
    <text evidence="2">The sequence shown here is derived from an EMBL/GenBank/DDBJ whole genome shotgun (WGS) entry which is preliminary data.</text>
</comment>
<dbReference type="InterPro" id="IPR048147">
    <property type="entry name" value="CBO0543-like"/>
</dbReference>
<feature type="transmembrane region" description="Helical" evidence="1">
    <location>
        <begin position="153"/>
        <end position="173"/>
    </location>
</feature>
<proteinExistence type="predicted"/>
<keyword evidence="1" id="KW-0472">Membrane</keyword>
<feature type="transmembrane region" description="Helical" evidence="1">
    <location>
        <begin position="65"/>
        <end position="86"/>
    </location>
</feature>
<dbReference type="Proteomes" id="UP000256519">
    <property type="component" value="Unassembled WGS sequence"/>
</dbReference>
<organism evidence="2 3">
    <name type="scientific">Priestia megaterium</name>
    <name type="common">Bacillus megaterium</name>
    <dbReference type="NCBI Taxonomy" id="1404"/>
    <lineage>
        <taxon>Bacteria</taxon>
        <taxon>Bacillati</taxon>
        <taxon>Bacillota</taxon>
        <taxon>Bacilli</taxon>
        <taxon>Bacillales</taxon>
        <taxon>Bacillaceae</taxon>
        <taxon>Priestia</taxon>
    </lineage>
</organism>
<feature type="transmembrane region" description="Helical" evidence="1">
    <location>
        <begin position="127"/>
        <end position="147"/>
    </location>
</feature>
<accession>A0A3D8WW80</accession>
<name>A0A3D8WW80_PRIMG</name>
<dbReference type="AlphaFoldDB" id="A0A3D8WW80"/>
<evidence type="ECO:0000313" key="3">
    <source>
        <dbReference type="Proteomes" id="UP000256519"/>
    </source>
</evidence>
<dbReference type="NCBIfam" id="NF041644">
    <property type="entry name" value="CBO0543_fam"/>
    <property type="match status" value="1"/>
</dbReference>
<feature type="transmembrane region" description="Helical" evidence="1">
    <location>
        <begin position="92"/>
        <end position="115"/>
    </location>
</feature>
<keyword evidence="1" id="KW-0812">Transmembrane</keyword>
<evidence type="ECO:0000313" key="2">
    <source>
        <dbReference type="EMBL" id="RDZ10019.1"/>
    </source>
</evidence>
<dbReference type="RefSeq" id="WP_116077506.1">
    <property type="nucleotide sequence ID" value="NZ_CP187635.1"/>
</dbReference>
<sequence length="183" mass="21863">MILQSSIFTDFYKKSVDLNKQILHAWVEHSLFAWRWWLGILLIVISLTLWIKYRNRESADRLQYAGLFVALASSNLDYIGTFFGLWKYDYEIFPVISHYIPFSFFVLPITVMFLLQIWPRINPLLKALAYSIFSVIALPIVRWVGIYDPVKWHYFYSFIIQFFIYLIAHYISVTGKFKKLYST</sequence>
<reference evidence="2 3" key="1">
    <citation type="journal article" date="2018" name="Appl. Environ. Microbiol.">
        <title>Antimicrobial susceptibility testing and tentative epidemiological cut-off values of five Bacillus species relevant for use as animal feed additives or for plant protection.</title>
        <authorList>
            <person name="Agerso Y."/>
            <person name="Stuer-Lauridsen B."/>
            <person name="Bjerre K."/>
            <person name="Jensen M.G."/>
            <person name="Johansen E."/>
            <person name="Bennedsen M."/>
            <person name="Brockmann E."/>
            <person name="Nielsen B."/>
        </authorList>
    </citation>
    <scope>NUCLEOTIDE SEQUENCE [LARGE SCALE GENOMIC DNA]</scope>
    <source>
        <strain evidence="2 3">CHCC20162</strain>
    </source>
</reference>